<proteinExistence type="predicted"/>
<reference evidence="2 3" key="4">
    <citation type="journal article" date="2020" name="Sci. Rep.">
        <title>beta-carboline chemical signals induce reveromycin production through a LuxR family regulator in Streptomyces sp. SN-593.</title>
        <authorList>
            <person name="Panthee S."/>
            <person name="Kito N."/>
            <person name="Hayashi T."/>
            <person name="Shimizu T."/>
            <person name="Ishikawa J."/>
            <person name="Hamamoto H."/>
            <person name="Osada H."/>
            <person name="Takahashi S."/>
        </authorList>
    </citation>
    <scope>NUCLEOTIDE SEQUENCE [LARGE SCALE GENOMIC DNA]</scope>
    <source>
        <strain evidence="2 3">SN-593</strain>
    </source>
</reference>
<protein>
    <recommendedName>
        <fullName evidence="1">DUF6879 domain-containing protein</fullName>
    </recommendedName>
</protein>
<dbReference type="KEGG" id="arev:RVR_2805"/>
<reference evidence="2 3" key="1">
    <citation type="journal article" date="2010" name="J. Bacteriol.">
        <title>Biochemical characterization of a novel indole prenyltransferase from Streptomyces sp. SN-593.</title>
        <authorList>
            <person name="Takahashi S."/>
            <person name="Takagi H."/>
            <person name="Toyoda A."/>
            <person name="Uramoto M."/>
            <person name="Nogawa T."/>
            <person name="Ueki M."/>
            <person name="Sakaki Y."/>
            <person name="Osada H."/>
        </authorList>
    </citation>
    <scope>NUCLEOTIDE SEQUENCE [LARGE SCALE GENOMIC DNA]</scope>
    <source>
        <strain evidence="2 3">SN-593</strain>
    </source>
</reference>
<dbReference type="EMBL" id="AP018365">
    <property type="protein sequence ID" value="BBA97178.1"/>
    <property type="molecule type" value="Genomic_DNA"/>
</dbReference>
<reference evidence="2 3" key="3">
    <citation type="journal article" date="2011" name="Nat. Chem. Biol.">
        <title>Reveromycin A biosynthesis uses RevG and RevJ for stereospecific spiroacetal formation.</title>
        <authorList>
            <person name="Takahashi S."/>
            <person name="Toyoda A."/>
            <person name="Sekiyama Y."/>
            <person name="Takagi H."/>
            <person name="Nogawa T."/>
            <person name="Uramoto M."/>
            <person name="Suzuki R."/>
            <person name="Koshino H."/>
            <person name="Kumano T."/>
            <person name="Panthee S."/>
            <person name="Dairi T."/>
            <person name="Ishikawa J."/>
            <person name="Ikeda H."/>
            <person name="Sakaki Y."/>
            <person name="Osada H."/>
        </authorList>
    </citation>
    <scope>NUCLEOTIDE SEQUENCE [LARGE SCALE GENOMIC DNA]</scope>
    <source>
        <strain evidence="2 3">SN-593</strain>
    </source>
</reference>
<accession>A0A7U3UR37</accession>
<dbReference type="AlphaFoldDB" id="A0A7U3UR37"/>
<evidence type="ECO:0000313" key="3">
    <source>
        <dbReference type="Proteomes" id="UP000595703"/>
    </source>
</evidence>
<dbReference type="Proteomes" id="UP000595703">
    <property type="component" value="Chromosome"/>
</dbReference>
<dbReference type="Pfam" id="PF21806">
    <property type="entry name" value="DUF6879"/>
    <property type="match status" value="1"/>
</dbReference>
<gene>
    <name evidence="2" type="ORF">RVR_2805</name>
</gene>
<feature type="domain" description="DUF6879" evidence="1">
    <location>
        <begin position="78"/>
        <end position="240"/>
    </location>
</feature>
<sequence>MARQLRYVGTNSGNNGCPTLYEADPDTYVVQGPRADASDLAQLRHLADDETAVTVPRALLANFGPKETIPTREPISFDDFDDMFTTFRHTAWRLETRRRYASDEATDTYQQFLQDGRADWDLADPWCVERREQTALGKTIGRVRVIDEPATPGQLYLLDNARRNTAVGETIRVLPRARAQEAALPDEDFWIFDSRVVALLAFDGDDLVGVDLITNPVEVSAYCQLRDAAEHHAIPFDQFEAVPSAE</sequence>
<dbReference type="RefSeq" id="WP_202233501.1">
    <property type="nucleotide sequence ID" value="NZ_AP018365.1"/>
</dbReference>
<name>A0A7U3UR37_9ACTN</name>
<reference evidence="2 3" key="2">
    <citation type="journal article" date="2011" name="J. Antibiot.">
        <title>Furaquinocins I and J: novel polyketide isoprenoid hybrid compounds from Streptomyces reveromyceticus SN-593.</title>
        <authorList>
            <person name="Panthee S."/>
            <person name="Takahashi S."/>
            <person name="Takagi H."/>
            <person name="Nogawa T."/>
            <person name="Oowada E."/>
            <person name="Uramoto M."/>
            <person name="Osada H."/>
        </authorList>
    </citation>
    <scope>NUCLEOTIDE SEQUENCE [LARGE SCALE GENOMIC DNA]</scope>
    <source>
        <strain evidence="2 3">SN-593</strain>
    </source>
</reference>
<organism evidence="2 3">
    <name type="scientific">Actinacidiphila reveromycinica</name>
    <dbReference type="NCBI Taxonomy" id="659352"/>
    <lineage>
        <taxon>Bacteria</taxon>
        <taxon>Bacillati</taxon>
        <taxon>Actinomycetota</taxon>
        <taxon>Actinomycetes</taxon>
        <taxon>Kitasatosporales</taxon>
        <taxon>Streptomycetaceae</taxon>
        <taxon>Actinacidiphila</taxon>
    </lineage>
</organism>
<evidence type="ECO:0000313" key="2">
    <source>
        <dbReference type="EMBL" id="BBA97178.1"/>
    </source>
</evidence>
<dbReference type="InterPro" id="IPR049244">
    <property type="entry name" value="DUF6879"/>
</dbReference>
<evidence type="ECO:0000259" key="1">
    <source>
        <dbReference type="Pfam" id="PF21806"/>
    </source>
</evidence>
<keyword evidence="3" id="KW-1185">Reference proteome</keyword>